<dbReference type="AlphaFoldDB" id="A0A2R6PZ56"/>
<comment type="caution">
    <text evidence="2">The sequence shown here is derived from an EMBL/GenBank/DDBJ whole genome shotgun (WGS) entry which is preliminary data.</text>
</comment>
<name>A0A2R6PZ56_9APHY</name>
<feature type="region of interest" description="Disordered" evidence="1">
    <location>
        <begin position="248"/>
        <end position="285"/>
    </location>
</feature>
<organism evidence="2 3">
    <name type="scientific">Hermanssonia centrifuga</name>
    <dbReference type="NCBI Taxonomy" id="98765"/>
    <lineage>
        <taxon>Eukaryota</taxon>
        <taxon>Fungi</taxon>
        <taxon>Dikarya</taxon>
        <taxon>Basidiomycota</taxon>
        <taxon>Agaricomycotina</taxon>
        <taxon>Agaricomycetes</taxon>
        <taxon>Polyporales</taxon>
        <taxon>Meruliaceae</taxon>
        <taxon>Hermanssonia</taxon>
    </lineage>
</organism>
<gene>
    <name evidence="2" type="ORF">PHLCEN_2v4139</name>
</gene>
<dbReference type="OrthoDB" id="3269282at2759"/>
<evidence type="ECO:0000256" key="1">
    <source>
        <dbReference type="SAM" id="MobiDB-lite"/>
    </source>
</evidence>
<evidence type="ECO:0000313" key="2">
    <source>
        <dbReference type="EMBL" id="PSR99326.1"/>
    </source>
</evidence>
<accession>A0A2R6PZ56</accession>
<feature type="region of interest" description="Disordered" evidence="1">
    <location>
        <begin position="392"/>
        <end position="420"/>
    </location>
</feature>
<feature type="compositionally biased region" description="Low complexity" evidence="1">
    <location>
        <begin position="275"/>
        <end position="285"/>
    </location>
</feature>
<feature type="region of interest" description="Disordered" evidence="1">
    <location>
        <begin position="311"/>
        <end position="353"/>
    </location>
</feature>
<proteinExistence type="predicted"/>
<reference evidence="2 3" key="1">
    <citation type="submission" date="2018-02" db="EMBL/GenBank/DDBJ databases">
        <title>Genome sequence of the basidiomycete white-rot fungus Phlebia centrifuga.</title>
        <authorList>
            <person name="Granchi Z."/>
            <person name="Peng M."/>
            <person name="de Vries R.P."/>
            <person name="Hilden K."/>
            <person name="Makela M.R."/>
            <person name="Grigoriev I."/>
            <person name="Riley R."/>
        </authorList>
    </citation>
    <scope>NUCLEOTIDE SEQUENCE [LARGE SCALE GENOMIC DNA]</scope>
    <source>
        <strain evidence="2 3">FBCC195</strain>
    </source>
</reference>
<protein>
    <submittedName>
        <fullName evidence="2">Uncharacterized protein</fullName>
    </submittedName>
</protein>
<keyword evidence="3" id="KW-1185">Reference proteome</keyword>
<feature type="region of interest" description="Disordered" evidence="1">
    <location>
        <begin position="93"/>
        <end position="139"/>
    </location>
</feature>
<dbReference type="Proteomes" id="UP000186601">
    <property type="component" value="Unassembled WGS sequence"/>
</dbReference>
<feature type="compositionally biased region" description="Low complexity" evidence="1">
    <location>
        <begin position="323"/>
        <end position="343"/>
    </location>
</feature>
<evidence type="ECO:0000313" key="3">
    <source>
        <dbReference type="Proteomes" id="UP000186601"/>
    </source>
</evidence>
<feature type="region of interest" description="Disordered" evidence="1">
    <location>
        <begin position="56"/>
        <end position="78"/>
    </location>
</feature>
<dbReference type="EMBL" id="MLYV02000420">
    <property type="protein sequence ID" value="PSR99326.1"/>
    <property type="molecule type" value="Genomic_DNA"/>
</dbReference>
<dbReference type="STRING" id="98765.A0A2R6PZ56"/>
<sequence length="446" mass="48614">MTSETQVAVDECLLRSPGGGRVHFDDTCVLIPEPVVQSRMPRLVKKSYSLPIWRKRSNSSSAPDISDGEGPASPTEDRGMMITVSVPSFAKSRSLTRGDHVHHHHHQPLVPCIVDSTSPRRHDRRPSLSSPPPPDAGTIPLRPCCRECYPITEECLKEGIEWQEKFTRGARKRRNSSADARAHAHAHRHRRVCDDIPGFGAIVSVDEIDRRHGTSRTVVPPTITDLNEDCQEDERGLLPSFSRRVRIGEAPKSTSTRAIDEEDEEPALPPASLNMSSPPSYEMSSSDLHPALLEAMSNASTLEHVLSKSDDERSSMYYTPETSPAVPSLIPSSLSSSPDNTAPMTPPPPASLQIDATASQKDRFSGLSFSSFELVNAPPSPLADSPRLRYASNTPEQADLLSTSPSRKRSNLSRPHFPGSTSFLKVGAEVLRGVSSFGSGPTPMSV</sequence>
<feature type="compositionally biased region" description="Polar residues" evidence="1">
    <location>
        <begin position="392"/>
        <end position="405"/>
    </location>
</feature>